<evidence type="ECO:0000256" key="8">
    <source>
        <dbReference type="PROSITE-ProRule" id="PRU00339"/>
    </source>
</evidence>
<keyword evidence="11" id="KW-1185">Reference proteome</keyword>
<dbReference type="AlphaFoldDB" id="A0A5K7XKY5"/>
<name>A0A5K7XKY5_9BACT</name>
<evidence type="ECO:0000256" key="5">
    <source>
        <dbReference type="ARBA" id="ARBA00022989"/>
    </source>
</evidence>
<comment type="subcellular location">
    <subcellularLocation>
        <location evidence="1">Membrane</location>
        <topology evidence="1">Single-pass membrane protein</topology>
    </subcellularLocation>
</comment>
<dbReference type="PROSITE" id="PS50293">
    <property type="entry name" value="TPR_REGION"/>
    <property type="match status" value="1"/>
</dbReference>
<evidence type="ECO:0000313" key="10">
    <source>
        <dbReference type="EMBL" id="BBO33599.1"/>
    </source>
</evidence>
<feature type="region of interest" description="Disordered" evidence="9">
    <location>
        <begin position="60"/>
        <end position="81"/>
    </location>
</feature>
<dbReference type="Proteomes" id="UP000326837">
    <property type="component" value="Chromosome"/>
</dbReference>
<feature type="repeat" description="TPR" evidence="8">
    <location>
        <begin position="518"/>
        <end position="551"/>
    </location>
</feature>
<organism evidence="10 11">
    <name type="scientific">Lacipirellula parvula</name>
    <dbReference type="NCBI Taxonomy" id="2650471"/>
    <lineage>
        <taxon>Bacteria</taxon>
        <taxon>Pseudomonadati</taxon>
        <taxon>Planctomycetota</taxon>
        <taxon>Planctomycetia</taxon>
        <taxon>Pirellulales</taxon>
        <taxon>Lacipirellulaceae</taxon>
        <taxon>Lacipirellula</taxon>
    </lineage>
</organism>
<keyword evidence="3" id="KW-0677">Repeat</keyword>
<dbReference type="PROSITE" id="PS50005">
    <property type="entry name" value="TPR"/>
    <property type="match status" value="1"/>
</dbReference>
<dbReference type="Pfam" id="PF13181">
    <property type="entry name" value="TPR_8"/>
    <property type="match status" value="1"/>
</dbReference>
<reference evidence="11" key="1">
    <citation type="submission" date="2019-10" db="EMBL/GenBank/DDBJ databases">
        <title>Lacipirellula parvula gen. nov., sp. nov., representing a lineage of planctomycetes widespread in freshwater anoxic habitats, and description of the family Lacipirellulaceae.</title>
        <authorList>
            <person name="Dedysh S.N."/>
            <person name="Kulichevskaya I.S."/>
            <person name="Beletsky A.V."/>
            <person name="Rakitin A.L."/>
            <person name="Mardanov A.V."/>
            <person name="Ivanova A.A."/>
            <person name="Saltykova V.X."/>
            <person name="Rijpstra W.I.C."/>
            <person name="Sinninghe Damste J.S."/>
            <person name="Ravin N.V."/>
        </authorList>
    </citation>
    <scope>NUCLEOTIDE SEQUENCE [LARGE SCALE GENOMIC DNA]</scope>
    <source>
        <strain evidence="11">PX69</strain>
    </source>
</reference>
<evidence type="ECO:0000256" key="3">
    <source>
        <dbReference type="ARBA" id="ARBA00022737"/>
    </source>
</evidence>
<dbReference type="SUPFAM" id="SSF48452">
    <property type="entry name" value="TPR-like"/>
    <property type="match status" value="1"/>
</dbReference>
<evidence type="ECO:0000256" key="9">
    <source>
        <dbReference type="SAM" id="MobiDB-lite"/>
    </source>
</evidence>
<dbReference type="SMART" id="SM00028">
    <property type="entry name" value="TPR"/>
    <property type="match status" value="4"/>
</dbReference>
<dbReference type="EMBL" id="AP021861">
    <property type="protein sequence ID" value="BBO33599.1"/>
    <property type="molecule type" value="Genomic_DNA"/>
</dbReference>
<evidence type="ECO:0008006" key="12">
    <source>
        <dbReference type="Google" id="ProtNLM"/>
    </source>
</evidence>
<evidence type="ECO:0000256" key="1">
    <source>
        <dbReference type="ARBA" id="ARBA00004167"/>
    </source>
</evidence>
<gene>
    <name evidence="10" type="ORF">PLANPX_3211</name>
</gene>
<evidence type="ECO:0000256" key="6">
    <source>
        <dbReference type="ARBA" id="ARBA00023136"/>
    </source>
</evidence>
<comment type="similarity">
    <text evidence="7">Belongs to the Tom70 family.</text>
</comment>
<accession>A0A5K7XKY5</accession>
<dbReference type="SUPFAM" id="SSF53649">
    <property type="entry name" value="Alkaline phosphatase-like"/>
    <property type="match status" value="1"/>
</dbReference>
<dbReference type="InterPro" id="IPR017850">
    <property type="entry name" value="Alkaline_phosphatase_core_sf"/>
</dbReference>
<sequence>MLLVGWDAADWQMIHPLIEQGLMPTTASLLGTGAWGNLATTRPILSPMLWNTIATGKRPDQHGVHGFTEPTPDGSGVRPAASTSRKCKALWNILTQSGLRSNVVGWYASHPAEPIAGVMASNQFEQFTVADEVPSPVALHAIHPPELTEQLAAFRVLPGEIDATALLPFVPRAAQLLNQPEHRLGKLQHMLAQTATIHAVATHLMTSTEWDFTAVYYEGIDRFGHEFMHCHPPQMEQVSDAEFEAYRHCMTGIYRFHDMMLQTLLTLAGEETAVILMSDHGYFNDHLRPDPREGKSGPTDWHRPFGILAAQGPGIRRGSRLYGASILDVTPTVLHLLGLPAAYDMPGRVLAEVLENQTPRERIESWEEVEGDAGLHPPDLRIDPVENQTVLAQLAALGYVDAPSDDVQKTIRDTIACNQFNLAQSLADSRDFARAIKVLDGLDASVRDAGPTRLLAASCYLGVDDRAAARAAIEGLLAAAPNEPRLHMMLGTLEFAEGNAEAALRHLDIVAAAEPRLPGLHIKLGEVYLSTKRFERAIAAFEKALSIDPDSPVAYAGMGRAKLELGNPQAALDDALIAAELVHHFPRVHLTIGQALTALGDDAGAVEALELCVKQAPRFTDAHQALAGVYRNLGKIDKAMAAELRAKGTLA</sequence>
<keyword evidence="6" id="KW-0472">Membrane</keyword>
<dbReference type="PANTHER" id="PTHR46208">
    <property type="entry name" value="MITOCHONDRIAL IMPORT RECEPTOR SUBUNIT TOM70"/>
    <property type="match status" value="1"/>
</dbReference>
<proteinExistence type="inferred from homology"/>
<dbReference type="Gene3D" id="1.25.40.10">
    <property type="entry name" value="Tetratricopeptide repeat domain"/>
    <property type="match status" value="1"/>
</dbReference>
<dbReference type="InterPro" id="IPR019734">
    <property type="entry name" value="TPR_rpt"/>
</dbReference>
<dbReference type="Pfam" id="PF01663">
    <property type="entry name" value="Phosphodiest"/>
    <property type="match status" value="1"/>
</dbReference>
<keyword evidence="2" id="KW-0812">Transmembrane</keyword>
<evidence type="ECO:0000256" key="7">
    <source>
        <dbReference type="ARBA" id="ARBA00038030"/>
    </source>
</evidence>
<dbReference type="InterPro" id="IPR011990">
    <property type="entry name" value="TPR-like_helical_dom_sf"/>
</dbReference>
<protein>
    <recommendedName>
        <fullName evidence="12">Tetratricopeptide repeat protein</fullName>
    </recommendedName>
</protein>
<dbReference type="Pfam" id="PF13432">
    <property type="entry name" value="TPR_16"/>
    <property type="match status" value="1"/>
</dbReference>
<dbReference type="PANTHER" id="PTHR46208:SF1">
    <property type="entry name" value="MITOCHONDRIAL IMPORT RECEPTOR SUBUNIT TOM70"/>
    <property type="match status" value="1"/>
</dbReference>
<evidence type="ECO:0000256" key="2">
    <source>
        <dbReference type="ARBA" id="ARBA00022692"/>
    </source>
</evidence>
<keyword evidence="5" id="KW-1133">Transmembrane helix</keyword>
<dbReference type="GO" id="GO:0016020">
    <property type="term" value="C:membrane"/>
    <property type="evidence" value="ECO:0007669"/>
    <property type="project" value="UniProtKB-SubCell"/>
</dbReference>
<evidence type="ECO:0000313" key="11">
    <source>
        <dbReference type="Proteomes" id="UP000326837"/>
    </source>
</evidence>
<dbReference type="InterPro" id="IPR002591">
    <property type="entry name" value="Phosphodiest/P_Trfase"/>
</dbReference>
<dbReference type="KEGG" id="lpav:PLANPX_3211"/>
<dbReference type="Gene3D" id="3.40.720.10">
    <property type="entry name" value="Alkaline Phosphatase, subunit A"/>
    <property type="match status" value="1"/>
</dbReference>
<keyword evidence="4 8" id="KW-0802">TPR repeat</keyword>
<evidence type="ECO:0000256" key="4">
    <source>
        <dbReference type="ARBA" id="ARBA00022803"/>
    </source>
</evidence>